<dbReference type="InterPro" id="IPR015806">
    <property type="entry name" value="Pyrv_Knase_insert_dom_sf"/>
</dbReference>
<evidence type="ECO:0000256" key="9">
    <source>
        <dbReference type="ARBA" id="ARBA00022842"/>
    </source>
</evidence>
<sequence length="493" mass="53606">MMDRNESLALRADVEELAQAVAEEGEAIFATWSTGIERQDFVAGARNLADYLALRRRDNRPLQRRLMAHGLSSIGRLESRVEATLAAVLAALDAITASEPRRDFPGEEAFFAGERRLAAATAEILGTPAEGRAVHLLVTCPSEAADDPAFMSDLAARGVEAIRINCAHDDRDAWARMIAHARAAEASSGRRMKVLMDLAGPKIRTGTIRKLDGNKRIGEGDRLAIAAPGRLGEAPADLMAVECTLPQALAACQLGERIFIDDGKLPTSVVEVAPWGVVVEASGAPDEDGYKLKEEKGVNFPDTEFSIPALTEKDIEDLDFVARNADGIEFSFVQTAADIDDLHAALSRIRPDDWQTLSLVLKIETTRALANLPEMIVRAAGRQPTAVMIARGDLAVEIGFNRLAEMQEEILWIGEAAQVPVIWATQVLEHLIKKGFPSRGEMTDAAMAARAECVMLNKGPHVMKAIDELVVLLARMGGHQYKKTPTLRRLASW</sequence>
<evidence type="ECO:0000256" key="4">
    <source>
        <dbReference type="ARBA" id="ARBA00022679"/>
    </source>
</evidence>
<comment type="caution">
    <text evidence="14">The sequence shown here is derived from an EMBL/GenBank/DDBJ whole genome shotgun (WGS) entry which is preliminary data.</text>
</comment>
<dbReference type="InterPro" id="IPR001697">
    <property type="entry name" value="Pyr_Knase"/>
</dbReference>
<dbReference type="GO" id="GO:0004743">
    <property type="term" value="F:pyruvate kinase activity"/>
    <property type="evidence" value="ECO:0007669"/>
    <property type="project" value="UniProtKB-EC"/>
</dbReference>
<evidence type="ECO:0000256" key="2">
    <source>
        <dbReference type="ARBA" id="ARBA00008663"/>
    </source>
</evidence>
<dbReference type="EC" id="2.7.1.40" evidence="3 12"/>
<keyword evidence="8" id="KW-0067">ATP-binding</keyword>
<evidence type="ECO:0000256" key="1">
    <source>
        <dbReference type="ARBA" id="ARBA00004997"/>
    </source>
</evidence>
<comment type="pathway">
    <text evidence="1 12">Carbohydrate degradation; glycolysis; pyruvate from D-glyceraldehyde 3-phosphate: step 5/5.</text>
</comment>
<dbReference type="PRINTS" id="PR01050">
    <property type="entry name" value="PYRUVTKNASE"/>
</dbReference>
<dbReference type="Gene3D" id="3.20.20.60">
    <property type="entry name" value="Phosphoenolpyruvate-binding domains"/>
    <property type="match status" value="1"/>
</dbReference>
<protein>
    <recommendedName>
        <fullName evidence="3 12">Pyruvate kinase</fullName>
        <ecNumber evidence="3 12">2.7.1.40</ecNumber>
    </recommendedName>
</protein>
<keyword evidence="11 14" id="KW-0670">Pyruvate</keyword>
<evidence type="ECO:0000259" key="13">
    <source>
        <dbReference type="Pfam" id="PF00224"/>
    </source>
</evidence>
<comment type="similarity">
    <text evidence="2 12">Belongs to the pyruvate kinase family.</text>
</comment>
<keyword evidence="6" id="KW-0547">Nucleotide-binding</keyword>
<dbReference type="InterPro" id="IPR011037">
    <property type="entry name" value="Pyrv_Knase-like_insert_dom_sf"/>
</dbReference>
<dbReference type="InterPro" id="IPR015793">
    <property type="entry name" value="Pyrv_Knase_brl"/>
</dbReference>
<keyword evidence="15" id="KW-1185">Reference proteome</keyword>
<dbReference type="SUPFAM" id="SSF51621">
    <property type="entry name" value="Phosphoenolpyruvate/pyruvate domain"/>
    <property type="match status" value="1"/>
</dbReference>
<accession>A0ABU0MBD2</accession>
<reference evidence="14 15" key="1">
    <citation type="submission" date="2023-07" db="EMBL/GenBank/DDBJ databases">
        <title>Genomic Encyclopedia of Type Strains, Phase IV (KMG-IV): sequencing the most valuable type-strain genomes for metagenomic binning, comparative biology and taxonomic classification.</title>
        <authorList>
            <person name="Goeker M."/>
        </authorList>
    </citation>
    <scope>NUCLEOTIDE SEQUENCE [LARGE SCALE GENOMIC DNA]</scope>
    <source>
        <strain evidence="14 15">B1-1</strain>
    </source>
</reference>
<gene>
    <name evidence="14" type="ORF">QO015_003885</name>
</gene>
<evidence type="ECO:0000256" key="12">
    <source>
        <dbReference type="RuleBase" id="RU000504"/>
    </source>
</evidence>
<evidence type="ECO:0000256" key="10">
    <source>
        <dbReference type="ARBA" id="ARBA00023152"/>
    </source>
</evidence>
<dbReference type="SUPFAM" id="SSF50800">
    <property type="entry name" value="PK beta-barrel domain-like"/>
    <property type="match status" value="1"/>
</dbReference>
<evidence type="ECO:0000256" key="6">
    <source>
        <dbReference type="ARBA" id="ARBA00022741"/>
    </source>
</evidence>
<evidence type="ECO:0000256" key="8">
    <source>
        <dbReference type="ARBA" id="ARBA00022840"/>
    </source>
</evidence>
<dbReference type="EMBL" id="JAUSWJ010000001">
    <property type="protein sequence ID" value="MDQ0518272.1"/>
    <property type="molecule type" value="Genomic_DNA"/>
</dbReference>
<comment type="catalytic activity">
    <reaction evidence="12">
        <text>pyruvate + ATP = phosphoenolpyruvate + ADP + H(+)</text>
        <dbReference type="Rhea" id="RHEA:18157"/>
        <dbReference type="ChEBI" id="CHEBI:15361"/>
        <dbReference type="ChEBI" id="CHEBI:15378"/>
        <dbReference type="ChEBI" id="CHEBI:30616"/>
        <dbReference type="ChEBI" id="CHEBI:58702"/>
        <dbReference type="ChEBI" id="CHEBI:456216"/>
        <dbReference type="EC" id="2.7.1.40"/>
    </reaction>
</comment>
<keyword evidence="5" id="KW-0479">Metal-binding</keyword>
<dbReference type="InterPro" id="IPR015813">
    <property type="entry name" value="Pyrv/PenolPyrv_kinase-like_dom"/>
</dbReference>
<evidence type="ECO:0000256" key="3">
    <source>
        <dbReference type="ARBA" id="ARBA00012142"/>
    </source>
</evidence>
<dbReference type="GO" id="GO:0016301">
    <property type="term" value="F:kinase activity"/>
    <property type="evidence" value="ECO:0007669"/>
    <property type="project" value="UniProtKB-KW"/>
</dbReference>
<feature type="domain" description="Pyruvate kinase barrel" evidence="13">
    <location>
        <begin position="145"/>
        <end position="457"/>
    </location>
</feature>
<evidence type="ECO:0000313" key="15">
    <source>
        <dbReference type="Proteomes" id="UP001223743"/>
    </source>
</evidence>
<keyword evidence="4 12" id="KW-0808">Transferase</keyword>
<dbReference type="Gene3D" id="2.40.33.10">
    <property type="entry name" value="PK beta-barrel domain-like"/>
    <property type="match status" value="1"/>
</dbReference>
<keyword evidence="10 12" id="KW-0324">Glycolysis</keyword>
<dbReference type="RefSeq" id="WP_266283727.1">
    <property type="nucleotide sequence ID" value="NZ_JAPKNF010000003.1"/>
</dbReference>
<keyword evidence="9 12" id="KW-0460">Magnesium</keyword>
<organism evidence="14 15">
    <name type="scientific">Kaistia geumhonensis</name>
    <dbReference type="NCBI Taxonomy" id="410839"/>
    <lineage>
        <taxon>Bacteria</taxon>
        <taxon>Pseudomonadati</taxon>
        <taxon>Pseudomonadota</taxon>
        <taxon>Alphaproteobacteria</taxon>
        <taxon>Hyphomicrobiales</taxon>
        <taxon>Kaistiaceae</taxon>
        <taxon>Kaistia</taxon>
    </lineage>
</organism>
<dbReference type="PANTHER" id="PTHR11817">
    <property type="entry name" value="PYRUVATE KINASE"/>
    <property type="match status" value="1"/>
</dbReference>
<dbReference type="InterPro" id="IPR040442">
    <property type="entry name" value="Pyrv_kinase-like_dom_sf"/>
</dbReference>
<keyword evidence="7 12" id="KW-0418">Kinase</keyword>
<name>A0ABU0MBD2_9HYPH</name>
<evidence type="ECO:0000256" key="11">
    <source>
        <dbReference type="ARBA" id="ARBA00023317"/>
    </source>
</evidence>
<dbReference type="Pfam" id="PF00224">
    <property type="entry name" value="PK"/>
    <property type="match status" value="1"/>
</dbReference>
<proteinExistence type="inferred from homology"/>
<evidence type="ECO:0000313" key="14">
    <source>
        <dbReference type="EMBL" id="MDQ0518272.1"/>
    </source>
</evidence>
<dbReference type="Proteomes" id="UP001223743">
    <property type="component" value="Unassembled WGS sequence"/>
</dbReference>
<evidence type="ECO:0000256" key="7">
    <source>
        <dbReference type="ARBA" id="ARBA00022777"/>
    </source>
</evidence>
<evidence type="ECO:0000256" key="5">
    <source>
        <dbReference type="ARBA" id="ARBA00022723"/>
    </source>
</evidence>